<dbReference type="Gene3D" id="1.10.10.10">
    <property type="entry name" value="Winged helix-like DNA-binding domain superfamily/Winged helix DNA-binding domain"/>
    <property type="match status" value="1"/>
</dbReference>
<keyword evidence="6" id="KW-1185">Reference proteome</keyword>
<dbReference type="InterPro" id="IPR036390">
    <property type="entry name" value="WH_DNA-bd_sf"/>
</dbReference>
<dbReference type="Proteomes" id="UP000076512">
    <property type="component" value="Unassembled WGS sequence"/>
</dbReference>
<organism evidence="5 6">
    <name type="scientific">Nocardia terpenica</name>
    <dbReference type="NCBI Taxonomy" id="455432"/>
    <lineage>
        <taxon>Bacteria</taxon>
        <taxon>Bacillati</taxon>
        <taxon>Actinomycetota</taxon>
        <taxon>Actinomycetes</taxon>
        <taxon>Mycobacteriales</taxon>
        <taxon>Nocardiaceae</taxon>
        <taxon>Nocardia</taxon>
    </lineage>
</organism>
<dbReference type="InterPro" id="IPR036388">
    <property type="entry name" value="WH-like_DNA-bd_sf"/>
</dbReference>
<evidence type="ECO:0000256" key="3">
    <source>
        <dbReference type="ARBA" id="ARBA00023163"/>
    </source>
</evidence>
<evidence type="ECO:0000256" key="1">
    <source>
        <dbReference type="ARBA" id="ARBA00023015"/>
    </source>
</evidence>
<evidence type="ECO:0000313" key="5">
    <source>
        <dbReference type="EMBL" id="KZM74238.1"/>
    </source>
</evidence>
<comment type="caution">
    <text evidence="5">The sequence shown here is derived from an EMBL/GenBank/DDBJ whole genome shotgun (WGS) entry which is preliminary data.</text>
</comment>
<dbReference type="GO" id="GO:0003700">
    <property type="term" value="F:DNA-binding transcription factor activity"/>
    <property type="evidence" value="ECO:0007669"/>
    <property type="project" value="InterPro"/>
</dbReference>
<dbReference type="PANTHER" id="PTHR43537">
    <property type="entry name" value="TRANSCRIPTIONAL REGULATOR, GNTR FAMILY"/>
    <property type="match status" value="1"/>
</dbReference>
<dbReference type="SUPFAM" id="SSF46785">
    <property type="entry name" value="Winged helix' DNA-binding domain"/>
    <property type="match status" value="1"/>
</dbReference>
<dbReference type="GO" id="GO:0003677">
    <property type="term" value="F:DNA binding"/>
    <property type="evidence" value="ECO:0007669"/>
    <property type="project" value="UniProtKB-KW"/>
</dbReference>
<dbReference type="EMBL" id="LWGR01000006">
    <property type="protein sequence ID" value="KZM74238.1"/>
    <property type="molecule type" value="Genomic_DNA"/>
</dbReference>
<dbReference type="Gene3D" id="1.20.120.530">
    <property type="entry name" value="GntR ligand-binding domain-like"/>
    <property type="match status" value="1"/>
</dbReference>
<keyword evidence="1" id="KW-0805">Transcription regulation</keyword>
<dbReference type="InterPro" id="IPR011711">
    <property type="entry name" value="GntR_C"/>
</dbReference>
<dbReference type="Pfam" id="PF00392">
    <property type="entry name" value="GntR"/>
    <property type="match status" value="1"/>
</dbReference>
<dbReference type="PROSITE" id="PS50949">
    <property type="entry name" value="HTH_GNTR"/>
    <property type="match status" value="1"/>
</dbReference>
<evidence type="ECO:0000256" key="2">
    <source>
        <dbReference type="ARBA" id="ARBA00023125"/>
    </source>
</evidence>
<gene>
    <name evidence="5" type="ORF">AWN90_26420</name>
</gene>
<dbReference type="RefSeq" id="WP_067588222.1">
    <property type="nucleotide sequence ID" value="NZ_JABMCZ010000005.1"/>
</dbReference>
<sequence length="232" mass="25366">MAPSEPQGDSEISALQRRVAERQSTSLPHLIVEDLERMIINGTLRGGDRINESALALRLGVSRGPVREACRHLERTRLVEFRTNRGMFVREISVDEAAQLYDIRASLFGLAGRLAAAHTDAAGLEQPRALVRRLAGAVAQMNDYYPLNVDLHRRLVALSGNPRLVELYDGVSKELHLFRRHGLETAAARGMSNAQHGEILDALAAADPATAGRLMEAHILAGKERMLAAARG</sequence>
<accession>A0A161XK73</accession>
<dbReference type="PANTHER" id="PTHR43537:SF5">
    <property type="entry name" value="UXU OPERON TRANSCRIPTIONAL REGULATOR"/>
    <property type="match status" value="1"/>
</dbReference>
<dbReference type="STRING" id="455432.AWN90_26420"/>
<dbReference type="Pfam" id="PF07729">
    <property type="entry name" value="FCD"/>
    <property type="match status" value="1"/>
</dbReference>
<dbReference type="CDD" id="cd07377">
    <property type="entry name" value="WHTH_GntR"/>
    <property type="match status" value="1"/>
</dbReference>
<reference evidence="5 6" key="1">
    <citation type="submission" date="2016-04" db="EMBL/GenBank/DDBJ databases">
        <authorList>
            <person name="Evans L.H."/>
            <person name="Alamgir A."/>
            <person name="Owens N."/>
            <person name="Weber N.D."/>
            <person name="Virtaneva K."/>
            <person name="Barbian K."/>
            <person name="Babar A."/>
            <person name="Rosenke K."/>
        </authorList>
    </citation>
    <scope>NUCLEOTIDE SEQUENCE [LARGE SCALE GENOMIC DNA]</scope>
    <source>
        <strain evidence="5 6">IFM 0406</strain>
    </source>
</reference>
<dbReference type="AlphaFoldDB" id="A0A161XK73"/>
<evidence type="ECO:0000259" key="4">
    <source>
        <dbReference type="PROSITE" id="PS50949"/>
    </source>
</evidence>
<dbReference type="SMART" id="SM00895">
    <property type="entry name" value="FCD"/>
    <property type="match status" value="1"/>
</dbReference>
<dbReference type="OrthoDB" id="3570892at2"/>
<keyword evidence="3" id="KW-0804">Transcription</keyword>
<feature type="domain" description="HTH gntR-type" evidence="4">
    <location>
        <begin position="25"/>
        <end position="92"/>
    </location>
</feature>
<dbReference type="SMART" id="SM00345">
    <property type="entry name" value="HTH_GNTR"/>
    <property type="match status" value="1"/>
</dbReference>
<dbReference type="InterPro" id="IPR008920">
    <property type="entry name" value="TF_FadR/GntR_C"/>
</dbReference>
<proteinExistence type="predicted"/>
<dbReference type="SUPFAM" id="SSF48008">
    <property type="entry name" value="GntR ligand-binding domain-like"/>
    <property type="match status" value="1"/>
</dbReference>
<name>A0A161XK73_9NOCA</name>
<keyword evidence="2" id="KW-0238">DNA-binding</keyword>
<evidence type="ECO:0000313" key="6">
    <source>
        <dbReference type="Proteomes" id="UP000076512"/>
    </source>
</evidence>
<dbReference type="InterPro" id="IPR000524">
    <property type="entry name" value="Tscrpt_reg_HTH_GntR"/>
</dbReference>
<protein>
    <submittedName>
        <fullName evidence="5">GntR family transcriptional regulator</fullName>
    </submittedName>
</protein>